<feature type="chain" id="PRO_5046717277" evidence="1">
    <location>
        <begin position="28"/>
        <end position="156"/>
    </location>
</feature>
<dbReference type="RefSeq" id="WP_408624235.1">
    <property type="nucleotide sequence ID" value="NZ_JBEQCT010000006.1"/>
</dbReference>
<keyword evidence="1" id="KW-0732">Signal</keyword>
<sequence length="156" mass="17371">MLKTLTLGRASLTAGALVLTLALAGCAAPNTQLQAKNSPEKVCQAGDLMAKTTLYYGLTRYQGKKVVDITKAQWENYVDKEVTPRFRDGLTIFNAQGQWLGKDGQVTKEPSRALMVIYPANDKASSEKIQELRQIYMKRFNQESVMRVDSTKCVSF</sequence>
<dbReference type="Pfam" id="PF12098">
    <property type="entry name" value="DUF3574"/>
    <property type="match status" value="1"/>
</dbReference>
<gene>
    <name evidence="2" type="ORF">ABUE30_13060</name>
</gene>
<dbReference type="EMBL" id="JBEQCT010000006">
    <property type="protein sequence ID" value="MFM2485974.1"/>
    <property type="molecule type" value="Genomic_DNA"/>
</dbReference>
<accession>A0ABW9G8G1</accession>
<feature type="signal peptide" evidence="1">
    <location>
        <begin position="1"/>
        <end position="27"/>
    </location>
</feature>
<protein>
    <submittedName>
        <fullName evidence="2">DUF3574 domain-containing protein</fullName>
    </submittedName>
</protein>
<evidence type="ECO:0000313" key="2">
    <source>
        <dbReference type="EMBL" id="MFM2485974.1"/>
    </source>
</evidence>
<keyword evidence="3" id="KW-1185">Reference proteome</keyword>
<dbReference type="InterPro" id="IPR021957">
    <property type="entry name" value="DUF3574"/>
</dbReference>
<comment type="caution">
    <text evidence="2">The sequence shown here is derived from an EMBL/GenBank/DDBJ whole genome shotgun (WGS) entry which is preliminary data.</text>
</comment>
<dbReference type="Proteomes" id="UP001629953">
    <property type="component" value="Unassembled WGS sequence"/>
</dbReference>
<evidence type="ECO:0000313" key="3">
    <source>
        <dbReference type="Proteomes" id="UP001629953"/>
    </source>
</evidence>
<evidence type="ECO:0000256" key="1">
    <source>
        <dbReference type="SAM" id="SignalP"/>
    </source>
</evidence>
<organism evidence="2 3">
    <name type="scientific">Celerinatantimonas yamalensis</name>
    <dbReference type="NCBI Taxonomy" id="559956"/>
    <lineage>
        <taxon>Bacteria</taxon>
        <taxon>Pseudomonadati</taxon>
        <taxon>Pseudomonadota</taxon>
        <taxon>Gammaproteobacteria</taxon>
        <taxon>Celerinatantimonadaceae</taxon>
        <taxon>Celerinatantimonas</taxon>
    </lineage>
</organism>
<dbReference type="PROSITE" id="PS51257">
    <property type="entry name" value="PROKAR_LIPOPROTEIN"/>
    <property type="match status" value="1"/>
</dbReference>
<proteinExistence type="predicted"/>
<reference evidence="2 3" key="1">
    <citation type="journal article" date="2013" name="Int. J. Syst. Evol. Microbiol.">
        <title>Celerinatantimonas yamalensis sp. nov., a cold-adapted diazotrophic bacterium from a cold permafrost brine.</title>
        <authorList>
            <person name="Shcherbakova V."/>
            <person name="Chuvilskaya N."/>
            <person name="Rivkina E."/>
            <person name="Demidov N."/>
            <person name="Uchaeva V."/>
            <person name="Suetin S."/>
            <person name="Suzina N."/>
            <person name="Gilichinsky D."/>
        </authorList>
    </citation>
    <scope>NUCLEOTIDE SEQUENCE [LARGE SCALE GENOMIC DNA]</scope>
    <source>
        <strain evidence="2 3">C7</strain>
    </source>
</reference>
<name>A0ABW9G8G1_9GAMM</name>